<keyword evidence="2" id="KW-0813">Transport</keyword>
<protein>
    <recommendedName>
        <fullName evidence="6 7">Thioredoxin</fullName>
    </recommendedName>
</protein>
<dbReference type="PROSITE" id="PS00194">
    <property type="entry name" value="THIOREDOXIN_1"/>
    <property type="match status" value="1"/>
</dbReference>
<dbReference type="Pfam" id="PF00085">
    <property type="entry name" value="Thioredoxin"/>
    <property type="match status" value="1"/>
</dbReference>
<dbReference type="InterPro" id="IPR005746">
    <property type="entry name" value="Thioredoxin"/>
</dbReference>
<reference evidence="9" key="1">
    <citation type="submission" date="2022-03" db="EMBL/GenBank/DDBJ databases">
        <title>De novo assembled genomes of Belliella spp. (Cyclobacteriaceae) strains.</title>
        <authorList>
            <person name="Szabo A."/>
            <person name="Korponai K."/>
            <person name="Felfoldi T."/>
        </authorList>
    </citation>
    <scope>NUCLEOTIDE SEQUENCE</scope>
    <source>
        <strain evidence="9">DSM 111904</strain>
    </source>
</reference>
<dbReference type="RefSeq" id="WP_241297547.1">
    <property type="nucleotide sequence ID" value="NZ_JAKZGP010000028.1"/>
</dbReference>
<keyword evidence="3" id="KW-0249">Electron transport</keyword>
<dbReference type="PIRSF" id="PIRSF000077">
    <property type="entry name" value="Thioredoxin"/>
    <property type="match status" value="1"/>
</dbReference>
<keyword evidence="10" id="KW-1185">Reference proteome</keyword>
<evidence type="ECO:0000256" key="5">
    <source>
        <dbReference type="ARBA" id="ARBA00023284"/>
    </source>
</evidence>
<evidence type="ECO:0000256" key="4">
    <source>
        <dbReference type="ARBA" id="ARBA00023157"/>
    </source>
</evidence>
<evidence type="ECO:0000313" key="9">
    <source>
        <dbReference type="EMBL" id="MCH7410053.1"/>
    </source>
</evidence>
<name>A0ABS9V141_9BACT</name>
<comment type="caution">
    <text evidence="9">The sequence shown here is derived from an EMBL/GenBank/DDBJ whole genome shotgun (WGS) entry which is preliminary data.</text>
</comment>
<evidence type="ECO:0000256" key="3">
    <source>
        <dbReference type="ARBA" id="ARBA00022982"/>
    </source>
</evidence>
<evidence type="ECO:0000256" key="6">
    <source>
        <dbReference type="NCBIfam" id="TIGR01068"/>
    </source>
</evidence>
<accession>A0ABS9V141</accession>
<sequence length="106" mass="11485">MAKAIEITDSNFEEIMKSEQPILVDFWAEWCGPCKMIGPVVEELAGDYEGKAVVGKVDVDANPAVAAQFGIRSIPTLLFFKDGQIVDKQVGTTAKSVLAQKLDAQL</sequence>
<dbReference type="PROSITE" id="PS51352">
    <property type="entry name" value="THIOREDOXIN_2"/>
    <property type="match status" value="1"/>
</dbReference>
<evidence type="ECO:0000259" key="8">
    <source>
        <dbReference type="PROSITE" id="PS51352"/>
    </source>
</evidence>
<dbReference type="PANTHER" id="PTHR45663:SF11">
    <property type="entry name" value="GEO12009P1"/>
    <property type="match status" value="1"/>
</dbReference>
<gene>
    <name evidence="9" type="primary">trxA</name>
    <name evidence="9" type="ORF">MM239_11660</name>
</gene>
<dbReference type="InterPro" id="IPR013766">
    <property type="entry name" value="Thioredoxin_domain"/>
</dbReference>
<dbReference type="PRINTS" id="PR00421">
    <property type="entry name" value="THIOREDOXIN"/>
</dbReference>
<evidence type="ECO:0000313" key="10">
    <source>
        <dbReference type="Proteomes" id="UP001165489"/>
    </source>
</evidence>
<dbReference type="NCBIfam" id="TIGR01068">
    <property type="entry name" value="thioredoxin"/>
    <property type="match status" value="1"/>
</dbReference>
<evidence type="ECO:0000256" key="7">
    <source>
        <dbReference type="PIRNR" id="PIRNR000077"/>
    </source>
</evidence>
<keyword evidence="5" id="KW-0676">Redox-active center</keyword>
<dbReference type="CDD" id="cd02947">
    <property type="entry name" value="TRX_family"/>
    <property type="match status" value="1"/>
</dbReference>
<organism evidence="9 10">
    <name type="scientific">Belliella filtrata</name>
    <dbReference type="NCBI Taxonomy" id="2923435"/>
    <lineage>
        <taxon>Bacteria</taxon>
        <taxon>Pseudomonadati</taxon>
        <taxon>Bacteroidota</taxon>
        <taxon>Cytophagia</taxon>
        <taxon>Cytophagales</taxon>
        <taxon>Cyclobacteriaceae</taxon>
        <taxon>Belliella</taxon>
    </lineage>
</organism>
<comment type="similarity">
    <text evidence="1 7">Belongs to the thioredoxin family.</text>
</comment>
<dbReference type="Proteomes" id="UP001165489">
    <property type="component" value="Unassembled WGS sequence"/>
</dbReference>
<feature type="domain" description="Thioredoxin" evidence="8">
    <location>
        <begin position="1"/>
        <end position="106"/>
    </location>
</feature>
<evidence type="ECO:0000256" key="2">
    <source>
        <dbReference type="ARBA" id="ARBA00022448"/>
    </source>
</evidence>
<dbReference type="InterPro" id="IPR017937">
    <property type="entry name" value="Thioredoxin_CS"/>
</dbReference>
<evidence type="ECO:0000256" key="1">
    <source>
        <dbReference type="ARBA" id="ARBA00008987"/>
    </source>
</evidence>
<dbReference type="SUPFAM" id="SSF52833">
    <property type="entry name" value="Thioredoxin-like"/>
    <property type="match status" value="1"/>
</dbReference>
<dbReference type="Gene3D" id="3.40.30.10">
    <property type="entry name" value="Glutaredoxin"/>
    <property type="match status" value="1"/>
</dbReference>
<dbReference type="InterPro" id="IPR036249">
    <property type="entry name" value="Thioredoxin-like_sf"/>
</dbReference>
<dbReference type="PANTHER" id="PTHR45663">
    <property type="entry name" value="GEO12009P1"/>
    <property type="match status" value="1"/>
</dbReference>
<dbReference type="EMBL" id="JAKZGP010000028">
    <property type="protein sequence ID" value="MCH7410053.1"/>
    <property type="molecule type" value="Genomic_DNA"/>
</dbReference>
<keyword evidence="4" id="KW-1015">Disulfide bond</keyword>
<proteinExistence type="inferred from homology"/>